<comment type="caution">
    <text evidence="7">The sequence shown here is derived from an EMBL/GenBank/DDBJ whole genome shotgun (WGS) entry which is preliminary data.</text>
</comment>
<evidence type="ECO:0000259" key="6">
    <source>
        <dbReference type="PROSITE" id="PS50977"/>
    </source>
</evidence>
<keyword evidence="3" id="KW-0804">Transcription</keyword>
<keyword evidence="2 4" id="KW-0238">DNA-binding</keyword>
<dbReference type="InterPro" id="IPR011075">
    <property type="entry name" value="TetR_C"/>
</dbReference>
<dbReference type="Pfam" id="PF16925">
    <property type="entry name" value="TetR_C_13"/>
    <property type="match status" value="1"/>
</dbReference>
<sequence length="211" mass="23097">MSDVSEHDAPTEDRRRSRGDASRARVLEHAAAIASADGLEGLTIGRLAGEAGVAKSNIQVLFGDKQSLQLATIDWVLQLVEAFNAPALAAATTPFERVRVMVDGWFAFVERRMLPGGCFMNGVSSEFRARPGPVRDRLAERRRAKRRRYVEALAAARDAGEIWPAIDVENLAFELLSYQALANVAFAIGDEAEFQRARSISARRLDEAKAG</sequence>
<evidence type="ECO:0000256" key="1">
    <source>
        <dbReference type="ARBA" id="ARBA00023015"/>
    </source>
</evidence>
<evidence type="ECO:0000313" key="8">
    <source>
        <dbReference type="Proteomes" id="UP001181622"/>
    </source>
</evidence>
<evidence type="ECO:0000256" key="2">
    <source>
        <dbReference type="ARBA" id="ARBA00023125"/>
    </source>
</evidence>
<reference evidence="7" key="1">
    <citation type="submission" date="2020-10" db="EMBL/GenBank/DDBJ databases">
        <authorList>
            <person name="Abbas A."/>
            <person name="Razzaq R."/>
            <person name="Waqas M."/>
            <person name="Abbas N."/>
            <person name="Nielsen T.K."/>
            <person name="Hansen L.H."/>
            <person name="Hussain S."/>
            <person name="Shahid M."/>
        </authorList>
    </citation>
    <scope>NUCLEOTIDE SEQUENCE</scope>
    <source>
        <strain evidence="7">S14</strain>
    </source>
</reference>
<feature type="region of interest" description="Disordered" evidence="5">
    <location>
        <begin position="1"/>
        <end position="22"/>
    </location>
</feature>
<dbReference type="Proteomes" id="UP001181622">
    <property type="component" value="Unassembled WGS sequence"/>
</dbReference>
<evidence type="ECO:0000313" key="7">
    <source>
        <dbReference type="EMBL" id="MDR4305729.1"/>
    </source>
</evidence>
<dbReference type="PANTHER" id="PTHR47506:SF6">
    <property type="entry name" value="HTH-TYPE TRANSCRIPTIONAL REPRESSOR NEMR"/>
    <property type="match status" value="1"/>
</dbReference>
<dbReference type="InterPro" id="IPR036271">
    <property type="entry name" value="Tet_transcr_reg_TetR-rel_C_sf"/>
</dbReference>
<feature type="DNA-binding region" description="H-T-H motif" evidence="4">
    <location>
        <begin position="43"/>
        <end position="62"/>
    </location>
</feature>
<organism evidence="7 8">
    <name type="scientific">Chelatococcus sambhunathii</name>
    <dbReference type="NCBI Taxonomy" id="363953"/>
    <lineage>
        <taxon>Bacteria</taxon>
        <taxon>Pseudomonadati</taxon>
        <taxon>Pseudomonadota</taxon>
        <taxon>Alphaproteobacteria</taxon>
        <taxon>Hyphomicrobiales</taxon>
        <taxon>Chelatococcaceae</taxon>
        <taxon>Chelatococcus</taxon>
    </lineage>
</organism>
<accession>A0ABU1DC86</accession>
<keyword evidence="8" id="KW-1185">Reference proteome</keyword>
<dbReference type="PANTHER" id="PTHR47506">
    <property type="entry name" value="TRANSCRIPTIONAL REGULATORY PROTEIN"/>
    <property type="match status" value="1"/>
</dbReference>
<evidence type="ECO:0000256" key="5">
    <source>
        <dbReference type="SAM" id="MobiDB-lite"/>
    </source>
</evidence>
<dbReference type="InterPro" id="IPR001647">
    <property type="entry name" value="HTH_TetR"/>
</dbReference>
<gene>
    <name evidence="7" type="ORF">IHQ68_03710</name>
</gene>
<evidence type="ECO:0000256" key="4">
    <source>
        <dbReference type="PROSITE-ProRule" id="PRU00335"/>
    </source>
</evidence>
<name>A0ABU1DC86_9HYPH</name>
<protein>
    <submittedName>
        <fullName evidence="7">TetR/AcrR family transcriptional regulator</fullName>
    </submittedName>
</protein>
<dbReference type="InterPro" id="IPR009057">
    <property type="entry name" value="Homeodomain-like_sf"/>
</dbReference>
<keyword evidence="1" id="KW-0805">Transcription regulation</keyword>
<dbReference type="PROSITE" id="PS50977">
    <property type="entry name" value="HTH_TETR_2"/>
    <property type="match status" value="1"/>
</dbReference>
<dbReference type="Gene3D" id="1.10.357.10">
    <property type="entry name" value="Tetracycline Repressor, domain 2"/>
    <property type="match status" value="1"/>
</dbReference>
<proteinExistence type="predicted"/>
<dbReference type="SUPFAM" id="SSF46689">
    <property type="entry name" value="Homeodomain-like"/>
    <property type="match status" value="1"/>
</dbReference>
<feature type="domain" description="HTH tetR-type" evidence="6">
    <location>
        <begin position="20"/>
        <end position="80"/>
    </location>
</feature>
<dbReference type="Gene3D" id="1.10.10.60">
    <property type="entry name" value="Homeodomain-like"/>
    <property type="match status" value="1"/>
</dbReference>
<dbReference type="SUPFAM" id="SSF48498">
    <property type="entry name" value="Tetracyclin repressor-like, C-terminal domain"/>
    <property type="match status" value="1"/>
</dbReference>
<dbReference type="RefSeq" id="WP_309388968.1">
    <property type="nucleotide sequence ID" value="NZ_JADBEO010000005.1"/>
</dbReference>
<evidence type="ECO:0000256" key="3">
    <source>
        <dbReference type="ARBA" id="ARBA00023163"/>
    </source>
</evidence>
<dbReference type="EMBL" id="JADBEO010000005">
    <property type="protein sequence ID" value="MDR4305729.1"/>
    <property type="molecule type" value="Genomic_DNA"/>
</dbReference>